<dbReference type="InterPro" id="IPR043128">
    <property type="entry name" value="Rev_trsase/Diguanyl_cyclase"/>
</dbReference>
<feature type="domain" description="Integrase catalytic" evidence="19">
    <location>
        <begin position="1119"/>
        <end position="1277"/>
    </location>
</feature>
<dbReference type="Gene3D" id="3.30.70.270">
    <property type="match status" value="2"/>
</dbReference>
<evidence type="ECO:0000313" key="20">
    <source>
        <dbReference type="EMBL" id="WVZ62139.1"/>
    </source>
</evidence>
<dbReference type="Gene3D" id="3.10.20.370">
    <property type="match status" value="1"/>
</dbReference>
<dbReference type="GO" id="GO:0046872">
    <property type="term" value="F:metal ion binding"/>
    <property type="evidence" value="ECO:0007669"/>
    <property type="project" value="UniProtKB-KW"/>
</dbReference>
<dbReference type="InterPro" id="IPR041588">
    <property type="entry name" value="Integrase_H2C2"/>
</dbReference>
<evidence type="ECO:0000256" key="10">
    <source>
        <dbReference type="ARBA" id="ARBA00022908"/>
    </source>
</evidence>
<protein>
    <recommendedName>
        <fullName evidence="22">Reverse transcriptase</fullName>
    </recommendedName>
</protein>
<dbReference type="GO" id="GO:0004190">
    <property type="term" value="F:aspartic-type endopeptidase activity"/>
    <property type="evidence" value="ECO:0007669"/>
    <property type="project" value="UniProtKB-KW"/>
</dbReference>
<dbReference type="Gene3D" id="3.10.10.10">
    <property type="entry name" value="HIV Type 1 Reverse Transcriptase, subunit A, domain 1"/>
    <property type="match status" value="1"/>
</dbReference>
<dbReference type="SUPFAM" id="SSF53098">
    <property type="entry name" value="Ribonuclease H-like"/>
    <property type="match status" value="1"/>
</dbReference>
<dbReference type="Pfam" id="PF17921">
    <property type="entry name" value="Integrase_H2C2"/>
    <property type="match status" value="1"/>
</dbReference>
<keyword evidence="13" id="KW-0238">DNA-binding</keyword>
<evidence type="ECO:0000259" key="19">
    <source>
        <dbReference type="PROSITE" id="PS50994"/>
    </source>
</evidence>
<dbReference type="Gene3D" id="1.10.340.70">
    <property type="match status" value="1"/>
</dbReference>
<keyword evidence="2" id="KW-0808">Transferase</keyword>
<dbReference type="InterPro" id="IPR000477">
    <property type="entry name" value="RT_dom"/>
</dbReference>
<dbReference type="InterPro" id="IPR041577">
    <property type="entry name" value="RT_RNaseH_2"/>
</dbReference>
<evidence type="ECO:0000256" key="17">
    <source>
        <dbReference type="SAM" id="MobiDB-lite"/>
    </source>
</evidence>
<keyword evidence="3" id="KW-0548">Nucleotidyltransferase</keyword>
<feature type="region of interest" description="Disordered" evidence="17">
    <location>
        <begin position="264"/>
        <end position="286"/>
    </location>
</feature>
<keyword evidence="15" id="KW-0511">Multifunctional enzyme</keyword>
<keyword evidence="5" id="KW-0479">Metal-binding</keyword>
<evidence type="ECO:0000256" key="16">
    <source>
        <dbReference type="SAM" id="Coils"/>
    </source>
</evidence>
<evidence type="ECO:0000256" key="4">
    <source>
        <dbReference type="ARBA" id="ARBA00022722"/>
    </source>
</evidence>
<dbReference type="GO" id="GO:0003677">
    <property type="term" value="F:DNA binding"/>
    <property type="evidence" value="ECO:0007669"/>
    <property type="project" value="UniProtKB-KW"/>
</dbReference>
<keyword evidence="6" id="KW-0064">Aspartyl protease</keyword>
<dbReference type="EMBL" id="CP144747">
    <property type="protein sequence ID" value="WVZ62139.1"/>
    <property type="molecule type" value="Genomic_DNA"/>
</dbReference>
<dbReference type="GO" id="GO:0006310">
    <property type="term" value="P:DNA recombination"/>
    <property type="evidence" value="ECO:0007669"/>
    <property type="project" value="UniProtKB-KW"/>
</dbReference>
<evidence type="ECO:0000256" key="2">
    <source>
        <dbReference type="ARBA" id="ARBA00022679"/>
    </source>
</evidence>
<dbReference type="InterPro" id="IPR056924">
    <property type="entry name" value="SH3_Tf2-1"/>
</dbReference>
<evidence type="ECO:0000256" key="3">
    <source>
        <dbReference type="ARBA" id="ARBA00022695"/>
    </source>
</evidence>
<keyword evidence="12" id="KW-0239">DNA-directed DNA polymerase</keyword>
<dbReference type="InterPro" id="IPR005162">
    <property type="entry name" value="Retrotrans_gag_dom"/>
</dbReference>
<feature type="region of interest" description="Disordered" evidence="17">
    <location>
        <begin position="48"/>
        <end position="71"/>
    </location>
</feature>
<keyword evidence="1" id="KW-0645">Protease</keyword>
<dbReference type="InterPro" id="IPR050951">
    <property type="entry name" value="Retrovirus_Pol_polyprotein"/>
</dbReference>
<keyword evidence="4" id="KW-0540">Nuclease</keyword>
<dbReference type="GO" id="GO:0006508">
    <property type="term" value="P:proteolysis"/>
    <property type="evidence" value="ECO:0007669"/>
    <property type="project" value="UniProtKB-KW"/>
</dbReference>
<evidence type="ECO:0000256" key="9">
    <source>
        <dbReference type="ARBA" id="ARBA00022842"/>
    </source>
</evidence>
<keyword evidence="14" id="KW-0233">DNA recombination</keyword>
<gene>
    <name evidence="20" type="ORF">U9M48_011919</name>
</gene>
<dbReference type="GO" id="GO:0003887">
    <property type="term" value="F:DNA-directed DNA polymerase activity"/>
    <property type="evidence" value="ECO:0007669"/>
    <property type="project" value="UniProtKB-KW"/>
</dbReference>
<dbReference type="GO" id="GO:0003964">
    <property type="term" value="F:RNA-directed DNA polymerase activity"/>
    <property type="evidence" value="ECO:0007669"/>
    <property type="project" value="UniProtKB-KW"/>
</dbReference>
<dbReference type="Pfam" id="PF03732">
    <property type="entry name" value="Retrotrans_gag"/>
    <property type="match status" value="1"/>
</dbReference>
<evidence type="ECO:0000256" key="15">
    <source>
        <dbReference type="ARBA" id="ARBA00023268"/>
    </source>
</evidence>
<dbReference type="Pfam" id="PF00078">
    <property type="entry name" value="RVT_1"/>
    <property type="match status" value="1"/>
</dbReference>
<evidence type="ECO:0000256" key="8">
    <source>
        <dbReference type="ARBA" id="ARBA00022801"/>
    </source>
</evidence>
<feature type="compositionally biased region" description="Low complexity" evidence="17">
    <location>
        <begin position="48"/>
        <end position="64"/>
    </location>
</feature>
<evidence type="ECO:0000256" key="11">
    <source>
        <dbReference type="ARBA" id="ARBA00022918"/>
    </source>
</evidence>
<dbReference type="GO" id="GO:0015074">
    <property type="term" value="P:DNA integration"/>
    <property type="evidence" value="ECO:0007669"/>
    <property type="project" value="UniProtKB-KW"/>
</dbReference>
<dbReference type="CDD" id="cd09274">
    <property type="entry name" value="RNase_HI_RT_Ty3"/>
    <property type="match status" value="1"/>
</dbReference>
<keyword evidence="16" id="KW-0175">Coiled coil</keyword>
<dbReference type="FunFam" id="3.10.20.370:FF:000001">
    <property type="entry name" value="Retrovirus-related Pol polyprotein from transposon 17.6-like protein"/>
    <property type="match status" value="1"/>
</dbReference>
<dbReference type="InterPro" id="IPR043502">
    <property type="entry name" value="DNA/RNA_pol_sf"/>
</dbReference>
<evidence type="ECO:0000256" key="13">
    <source>
        <dbReference type="ARBA" id="ARBA00023125"/>
    </source>
</evidence>
<evidence type="ECO:0000313" key="21">
    <source>
        <dbReference type="Proteomes" id="UP001341281"/>
    </source>
</evidence>
<dbReference type="InterPro" id="IPR001584">
    <property type="entry name" value="Integrase_cat-core"/>
</dbReference>
<dbReference type="CDD" id="cd01647">
    <property type="entry name" value="RT_LTR"/>
    <property type="match status" value="1"/>
</dbReference>
<dbReference type="Pfam" id="PF08284">
    <property type="entry name" value="RVP_2"/>
    <property type="match status" value="1"/>
</dbReference>
<keyword evidence="9" id="KW-0460">Magnesium</keyword>
<keyword evidence="10" id="KW-0229">DNA integration</keyword>
<dbReference type="Pfam" id="PF17919">
    <property type="entry name" value="RT_RNaseH_2"/>
    <property type="match status" value="1"/>
</dbReference>
<dbReference type="FunFam" id="3.10.10.10:FF:000007">
    <property type="entry name" value="Retrovirus-related Pol polyprotein from transposon 17.6-like Protein"/>
    <property type="match status" value="1"/>
</dbReference>
<organism evidence="20 21">
    <name type="scientific">Paspalum notatum var. saurae</name>
    <dbReference type="NCBI Taxonomy" id="547442"/>
    <lineage>
        <taxon>Eukaryota</taxon>
        <taxon>Viridiplantae</taxon>
        <taxon>Streptophyta</taxon>
        <taxon>Embryophyta</taxon>
        <taxon>Tracheophyta</taxon>
        <taxon>Spermatophyta</taxon>
        <taxon>Magnoliopsida</taxon>
        <taxon>Liliopsida</taxon>
        <taxon>Poales</taxon>
        <taxon>Poaceae</taxon>
        <taxon>PACMAD clade</taxon>
        <taxon>Panicoideae</taxon>
        <taxon>Andropogonodae</taxon>
        <taxon>Paspaleae</taxon>
        <taxon>Paspalinae</taxon>
        <taxon>Paspalum</taxon>
    </lineage>
</organism>
<name>A0AAQ3SYT9_PASNO</name>
<evidence type="ECO:0000256" key="14">
    <source>
        <dbReference type="ARBA" id="ARBA00023172"/>
    </source>
</evidence>
<keyword evidence="11" id="KW-0695">RNA-directed DNA polymerase</keyword>
<evidence type="ECO:0008006" key="22">
    <source>
        <dbReference type="Google" id="ProtNLM"/>
    </source>
</evidence>
<sequence>MAQDAERWEQMMDNFDLLFSRVNDIGVAQQQLKAQVELTGQAVAKLTTDQSETSSVSSESTTTSKKFDNGVFADATNRSKQDVPKYQGKESAHRPFLPKMQFPTFDGSGPKVWIDKCLNYFNIYDIPATMWVTAASMHLQGNAAKWWQSAKKEQKLNSWLTFCLALEQRFGQDDYRNALSELLTLQQTGTVEEYTTAFEALQFEVCLHNSTYDDLFFVSKFMAGLKDDIRLVVEAQLPPTVSRASVIAKIQQRLLENQRLKQTKGVSSSKPGLPGTKPEAKLQTQAQPLWRERQLRDYRRNNGLCFQCGEKFGPGHMEVCSKRTKPQVNALAINDLDHQQELSDEVLNQLILEDDVADQFCSLSLHAISGTEGHACLKLRAIVNKKVMLILVDSGSSHSFINSAFVAKAGLSTIPAPPNQVKVASGHILTTDQMIPDLGWWCQGYTFHTSMRVLDIGAYDAILGFDWLQKHSPMQCDWATRTLNFSQQGQSIHLQGVPCPPLKLSAISGEQLSKWCSGNEVWALAVVNLSHSSSASSPVPTQIPTDVQTVLQQYHDIFEEPHTLPPSRVYDHHIPLEPNAVPVNCRPYKYSPQHKTEIERQVKELLDAGLITHSTSPFASPVLLVQKKDGSWRLYIDYRKLNALTIKNRFPMPVIEEILDELGTAKYFTKLDMRSGYHQIRMSPEDEYKTAFKTHHGHYQFKVMPFGLTNAPATFQCIMNEILSPFLRKFVLVFLDDILIFSPNLETHLSHLTLVLAKLRQHKLYLKPSKCTFAQQSVEYLGHIISDQGVSTDPAKTEVMLTWPRPPLLLNYEHSWGLLTIIGSYGVIAKPLTQLLRVKQFSWSDSAEQAFLNLKIAMSCTPVLAIPNFSQPFVVETDACADGIGAVLMQHGRPIAFLSKALGPSHSNYSIYEKEFLALIMAVDKWKQYLHFQEFVIRTDHKSLAYLSEQNLHSPLQRKAMARLMGLNFKIVYKQGKDNVAADALSRVAHLMHLQAVSATQPVWLQEVLNSYTTDPQAQQLLAQLAVSSPNAEGFSLEQGLIKHNNLIWIGNNSALRTKLIAVLHSSPIGGHSGSNATYYKIKKFFYWKGIKQDVATFVQQCQICQQAKHSLHHPFGLLQPLPLPEAAWQDISMDFVEGLPSSDHANAILVVVDRFTKFAHFLAIKHPYTAKGIAQLMLHGLPKTIVSDRDPVFISHFWQELFRLYGVQLQLSTSYHPQTDGQTERVNQSLKMYLRCAVHEFPHQWKKWLPLAELWYNSSYHTSLHCSPFKALYGYEPNLAGAPVNLNYTVQSVNDLIEERQQHLDILKRHLAAAQNRMKQYADQNRTEHSFQVGEQVLLKLQPYAQSSVINRPFPKLSLKYYGPYTVQEKVGAVAYRLNLPAGCSVHPVFHISQLKPYTPDFTPVYTDMPTIPDLDQPMVQPESILERRLVKRGNAAIPQLRHGKIIMWFELAFLLQVLGDKQTLQRGDLSQLQRKTLGVRLRYRMA</sequence>
<dbReference type="PROSITE" id="PS50994">
    <property type="entry name" value="INTEGRASE"/>
    <property type="match status" value="1"/>
</dbReference>
<dbReference type="PROSITE" id="PS50878">
    <property type="entry name" value="RT_POL"/>
    <property type="match status" value="1"/>
</dbReference>
<dbReference type="InterPro" id="IPR036397">
    <property type="entry name" value="RNaseH_sf"/>
</dbReference>
<reference evidence="20 21" key="1">
    <citation type="submission" date="2024-02" db="EMBL/GenBank/DDBJ databases">
        <title>High-quality chromosome-scale genome assembly of Pensacola bahiagrass (Paspalum notatum Flugge var. saurae).</title>
        <authorList>
            <person name="Vega J.M."/>
            <person name="Podio M."/>
            <person name="Orjuela J."/>
            <person name="Siena L.A."/>
            <person name="Pessino S.C."/>
            <person name="Combes M.C."/>
            <person name="Mariac C."/>
            <person name="Albertini E."/>
            <person name="Pupilli F."/>
            <person name="Ortiz J.P.A."/>
            <person name="Leblanc O."/>
        </authorList>
    </citation>
    <scope>NUCLEOTIDE SEQUENCE [LARGE SCALE GENOMIC DNA]</scope>
    <source>
        <strain evidence="20">R1</strain>
        <tissue evidence="20">Leaf</tissue>
    </source>
</reference>
<dbReference type="GO" id="GO:0004519">
    <property type="term" value="F:endonuclease activity"/>
    <property type="evidence" value="ECO:0007669"/>
    <property type="project" value="UniProtKB-KW"/>
</dbReference>
<keyword evidence="8" id="KW-0378">Hydrolase</keyword>
<evidence type="ECO:0000256" key="12">
    <source>
        <dbReference type="ARBA" id="ARBA00022932"/>
    </source>
</evidence>
<dbReference type="Gene3D" id="3.30.420.10">
    <property type="entry name" value="Ribonuclease H-like superfamily/Ribonuclease H"/>
    <property type="match status" value="1"/>
</dbReference>
<evidence type="ECO:0000256" key="1">
    <source>
        <dbReference type="ARBA" id="ARBA00022670"/>
    </source>
</evidence>
<dbReference type="PANTHER" id="PTHR37984:SF5">
    <property type="entry name" value="PROTEIN NYNRIN-LIKE"/>
    <property type="match status" value="1"/>
</dbReference>
<evidence type="ECO:0000259" key="18">
    <source>
        <dbReference type="PROSITE" id="PS50878"/>
    </source>
</evidence>
<evidence type="ECO:0000256" key="7">
    <source>
        <dbReference type="ARBA" id="ARBA00022759"/>
    </source>
</evidence>
<evidence type="ECO:0000256" key="6">
    <source>
        <dbReference type="ARBA" id="ARBA00022750"/>
    </source>
</evidence>
<dbReference type="Gene3D" id="2.40.70.10">
    <property type="entry name" value="Acid Proteases"/>
    <property type="match status" value="1"/>
</dbReference>
<keyword evidence="7" id="KW-0255">Endonuclease</keyword>
<proteinExistence type="predicted"/>
<feature type="domain" description="Reverse transcriptase" evidence="18">
    <location>
        <begin position="606"/>
        <end position="785"/>
    </location>
</feature>
<evidence type="ECO:0000256" key="5">
    <source>
        <dbReference type="ARBA" id="ARBA00022723"/>
    </source>
</evidence>
<dbReference type="Proteomes" id="UP001341281">
    <property type="component" value="Chromosome 03"/>
</dbReference>
<keyword evidence="21" id="KW-1185">Reference proteome</keyword>
<dbReference type="InterPro" id="IPR021109">
    <property type="entry name" value="Peptidase_aspartic_dom_sf"/>
</dbReference>
<dbReference type="SUPFAM" id="SSF50630">
    <property type="entry name" value="Acid proteases"/>
    <property type="match status" value="1"/>
</dbReference>
<dbReference type="PANTHER" id="PTHR37984">
    <property type="entry name" value="PROTEIN CBG26694"/>
    <property type="match status" value="1"/>
</dbReference>
<dbReference type="CDD" id="cd00303">
    <property type="entry name" value="retropepsin_like"/>
    <property type="match status" value="1"/>
</dbReference>
<dbReference type="SUPFAM" id="SSF56672">
    <property type="entry name" value="DNA/RNA polymerases"/>
    <property type="match status" value="1"/>
</dbReference>
<feature type="coiled-coil region" evidence="16">
    <location>
        <begin position="1298"/>
        <end position="1325"/>
    </location>
</feature>
<dbReference type="InterPro" id="IPR012337">
    <property type="entry name" value="RNaseH-like_sf"/>
</dbReference>
<accession>A0AAQ3SYT9</accession>
<dbReference type="Pfam" id="PF24626">
    <property type="entry name" value="SH3_Tf2-1"/>
    <property type="match status" value="1"/>
</dbReference>